<evidence type="ECO:0000259" key="16">
    <source>
        <dbReference type="PROSITE" id="PS51767"/>
    </source>
</evidence>
<keyword evidence="18" id="KW-1185">Reference proteome</keyword>
<dbReference type="InterPro" id="IPR032861">
    <property type="entry name" value="TAXi_N"/>
</dbReference>
<feature type="signal peptide" evidence="15">
    <location>
        <begin position="1"/>
        <end position="32"/>
    </location>
</feature>
<sequence length="938" mass="101905">MASTSTCSRKFQLFLLLLFGVILVSSLQSCYGQQTFGFDVHHRFSDPIRQMFPGDHLPEKGTFDYYKALAHRDLLIHGRRLASTADQILAFADGNITYRIDEMGYLHYANVSLGTPSVNFFVALDTGSDIFWVPCDCKSCAHTWQTGNGDVINLNIYHPSASSTSQKVSCNSSLCEQPCPPSGDSTCLYQVAYLSAVTSSSGYLVEDVLHMTTDYSNPEAVDPRITFGCGQFETGSFVTGAAVNGLFGLGLDKLSVPSLLSSEGLIANSFSMCFGSDGIGRINFGDKGSSDQAETPFSVNGSNPTYNISVTQMTVGTEVVNASFTAIFDTGTSFTYLNDPAYTTFAESFSAQVKDTLRQPDQNSSFEYCYDTSSTSDNLTIPDVNMTMGGGSQYQVFDPIVVFIDGNTSTISYYCLALVKSSDVNIIGQNFMTDYLIVFNREELVLGWKKSNCYDTKYISTSTQGNTTNTPPATAVQPPETSTTGVGSSSGAPSALVRWSPLLKSISSCFLINGRRRRSSLSNSNNQFIPHRVVMDNKSSASMFTTALAHRDLIIHGSRLASTSTADQILAFADGNTTYRIDDMDYLHYANVSLGTPSVNFFVALDTGSDIFWVPCDCKSCAHTWQTGNGDVINLNIYHPNLYIILPLFHLLDILLRYATDYSNPEAVDPRIAFGEGIIANSFSMCFGSDGIGRINFGVSSDQAETSFSVNGSKPKYNISVTQMTVGTEVVNASFTAIFDIGTSFAYLSDPAYTYFAASFSAQVKDARRQSDPNSSFEYCYDTSSTSDNLTIPEVILTMGGGSQYHVFDPIVVFVDGNASMISYYCLALVKRGIMNIIGQNFMTDHLIVFGREKLVLGWKKSNCNPTNAPPATALQPPEASTTGVDSFSGALSALVAWSPLLNSINFCLLIYFLVLFAMIWSFFFQSGPVVPGNGGSS</sequence>
<feature type="active site" evidence="11">
    <location>
        <position position="329"/>
    </location>
</feature>
<dbReference type="EMBL" id="JAMYWD010000008">
    <property type="protein sequence ID" value="KAJ4962897.1"/>
    <property type="molecule type" value="Genomic_DNA"/>
</dbReference>
<dbReference type="Pfam" id="PF14541">
    <property type="entry name" value="TAXi_C"/>
    <property type="match status" value="2"/>
</dbReference>
<evidence type="ECO:0000256" key="6">
    <source>
        <dbReference type="ARBA" id="ARBA00022750"/>
    </source>
</evidence>
<feature type="domain" description="Peptidase A1" evidence="16">
    <location>
        <begin position="107"/>
        <end position="449"/>
    </location>
</feature>
<keyword evidence="7 12" id="KW-0378">Hydrolase</keyword>
<protein>
    <recommendedName>
        <fullName evidence="16">Peptidase A1 domain-containing protein</fullName>
    </recommendedName>
</protein>
<dbReference type="SUPFAM" id="SSF50630">
    <property type="entry name" value="Acid proteases"/>
    <property type="match status" value="2"/>
</dbReference>
<dbReference type="Gene3D" id="2.40.70.10">
    <property type="entry name" value="Acid Proteases"/>
    <property type="match status" value="4"/>
</dbReference>
<dbReference type="InterPro" id="IPR001461">
    <property type="entry name" value="Aspartic_peptidase_A1"/>
</dbReference>
<proteinExistence type="inferred from homology"/>
<feature type="domain" description="Peptidase A1" evidence="16">
    <location>
        <begin position="458"/>
        <end position="860"/>
    </location>
</feature>
<feature type="compositionally biased region" description="Polar residues" evidence="13">
    <location>
        <begin position="462"/>
        <end position="472"/>
    </location>
</feature>
<evidence type="ECO:0000256" key="9">
    <source>
        <dbReference type="ARBA" id="ARBA00023180"/>
    </source>
</evidence>
<feature type="transmembrane region" description="Helical" evidence="14">
    <location>
        <begin position="904"/>
        <end position="924"/>
    </location>
</feature>
<evidence type="ECO:0000256" key="13">
    <source>
        <dbReference type="SAM" id="MobiDB-lite"/>
    </source>
</evidence>
<evidence type="ECO:0000256" key="7">
    <source>
        <dbReference type="ARBA" id="ARBA00022801"/>
    </source>
</evidence>
<evidence type="ECO:0000256" key="11">
    <source>
        <dbReference type="PIRSR" id="PIRSR601461-1"/>
    </source>
</evidence>
<keyword evidence="4 12" id="KW-0645">Protease</keyword>
<dbReference type="GO" id="GO:0004190">
    <property type="term" value="F:aspartic-type endopeptidase activity"/>
    <property type="evidence" value="ECO:0007669"/>
    <property type="project" value="UniProtKB-KW"/>
</dbReference>
<keyword evidence="8 14" id="KW-0472">Membrane</keyword>
<dbReference type="GO" id="GO:0006508">
    <property type="term" value="P:proteolysis"/>
    <property type="evidence" value="ECO:0007669"/>
    <property type="project" value="UniProtKB-KW"/>
</dbReference>
<gene>
    <name evidence="17" type="ORF">NE237_022836</name>
</gene>
<dbReference type="InterPro" id="IPR033121">
    <property type="entry name" value="PEPTIDASE_A1"/>
</dbReference>
<evidence type="ECO:0000256" key="2">
    <source>
        <dbReference type="ARBA" id="ARBA00007447"/>
    </source>
</evidence>
<dbReference type="InterPro" id="IPR032799">
    <property type="entry name" value="TAXi_C"/>
</dbReference>
<dbReference type="PROSITE" id="PS51767">
    <property type="entry name" value="PEPTIDASE_A1"/>
    <property type="match status" value="2"/>
</dbReference>
<dbReference type="PRINTS" id="PR00792">
    <property type="entry name" value="PEPSIN"/>
</dbReference>
<evidence type="ECO:0000256" key="10">
    <source>
        <dbReference type="ARBA" id="ARBA00023288"/>
    </source>
</evidence>
<keyword evidence="10" id="KW-0449">Lipoprotein</keyword>
<organism evidence="17 18">
    <name type="scientific">Protea cynaroides</name>
    <dbReference type="NCBI Taxonomy" id="273540"/>
    <lineage>
        <taxon>Eukaryota</taxon>
        <taxon>Viridiplantae</taxon>
        <taxon>Streptophyta</taxon>
        <taxon>Embryophyta</taxon>
        <taxon>Tracheophyta</taxon>
        <taxon>Spermatophyta</taxon>
        <taxon>Magnoliopsida</taxon>
        <taxon>Proteales</taxon>
        <taxon>Proteaceae</taxon>
        <taxon>Protea</taxon>
    </lineage>
</organism>
<evidence type="ECO:0000256" key="12">
    <source>
        <dbReference type="RuleBase" id="RU000454"/>
    </source>
</evidence>
<keyword evidence="14" id="KW-0812">Transmembrane</keyword>
<dbReference type="FunFam" id="2.40.70.10:FF:000014">
    <property type="entry name" value="Aspartyl protease family protein 1"/>
    <property type="match status" value="2"/>
</dbReference>
<feature type="region of interest" description="Disordered" evidence="13">
    <location>
        <begin position="462"/>
        <end position="489"/>
    </location>
</feature>
<feature type="chain" id="PRO_5040303985" description="Peptidase A1 domain-containing protein" evidence="15">
    <location>
        <begin position="33"/>
        <end position="938"/>
    </location>
</feature>
<dbReference type="PANTHER" id="PTHR13683:SF826">
    <property type="entry name" value="ASPARTYL PROTEASE FAMILY PROTEIN 1"/>
    <property type="match status" value="1"/>
</dbReference>
<feature type="compositionally biased region" description="Low complexity" evidence="13">
    <location>
        <begin position="478"/>
        <end position="489"/>
    </location>
</feature>
<comment type="caution">
    <text evidence="17">The sequence shown here is derived from an EMBL/GenBank/DDBJ whole genome shotgun (WGS) entry which is preliminary data.</text>
</comment>
<feature type="active site" evidence="11">
    <location>
        <position position="125"/>
    </location>
</feature>
<dbReference type="InterPro" id="IPR021109">
    <property type="entry name" value="Peptidase_aspartic_dom_sf"/>
</dbReference>
<evidence type="ECO:0000313" key="17">
    <source>
        <dbReference type="EMBL" id="KAJ4962897.1"/>
    </source>
</evidence>
<comment type="subcellular location">
    <subcellularLocation>
        <location evidence="1">Cell membrane</location>
        <topology evidence="1">Lipid-anchor</topology>
    </subcellularLocation>
</comment>
<comment type="similarity">
    <text evidence="2 12">Belongs to the peptidase A1 family.</text>
</comment>
<keyword evidence="14" id="KW-1133">Transmembrane helix</keyword>
<accession>A0A9Q0K4V0</accession>
<evidence type="ECO:0000256" key="8">
    <source>
        <dbReference type="ARBA" id="ARBA00023136"/>
    </source>
</evidence>
<evidence type="ECO:0000256" key="5">
    <source>
        <dbReference type="ARBA" id="ARBA00022729"/>
    </source>
</evidence>
<evidence type="ECO:0000256" key="14">
    <source>
        <dbReference type="SAM" id="Phobius"/>
    </source>
</evidence>
<evidence type="ECO:0000256" key="4">
    <source>
        <dbReference type="ARBA" id="ARBA00022670"/>
    </source>
</evidence>
<evidence type="ECO:0000256" key="3">
    <source>
        <dbReference type="ARBA" id="ARBA00022475"/>
    </source>
</evidence>
<dbReference type="InterPro" id="IPR001969">
    <property type="entry name" value="Aspartic_peptidase_AS"/>
</dbReference>
<keyword evidence="3" id="KW-1003">Cell membrane</keyword>
<dbReference type="PANTHER" id="PTHR13683">
    <property type="entry name" value="ASPARTYL PROTEASES"/>
    <property type="match status" value="1"/>
</dbReference>
<dbReference type="GO" id="GO:0005886">
    <property type="term" value="C:plasma membrane"/>
    <property type="evidence" value="ECO:0007669"/>
    <property type="project" value="UniProtKB-SubCell"/>
</dbReference>
<name>A0A9Q0K4V0_9MAGN</name>
<dbReference type="FunFam" id="2.40.70.10:FF:000012">
    <property type="entry name" value="Aspartyl protease family protein 1"/>
    <property type="match status" value="1"/>
</dbReference>
<dbReference type="OrthoDB" id="2747330at2759"/>
<reference evidence="17" key="1">
    <citation type="journal article" date="2023" name="Plant J.">
        <title>The genome of the king protea, Protea cynaroides.</title>
        <authorList>
            <person name="Chang J."/>
            <person name="Duong T.A."/>
            <person name="Schoeman C."/>
            <person name="Ma X."/>
            <person name="Roodt D."/>
            <person name="Barker N."/>
            <person name="Li Z."/>
            <person name="Van de Peer Y."/>
            <person name="Mizrachi E."/>
        </authorList>
    </citation>
    <scope>NUCLEOTIDE SEQUENCE</scope>
    <source>
        <tissue evidence="17">Young leaves</tissue>
    </source>
</reference>
<dbReference type="PROSITE" id="PS00141">
    <property type="entry name" value="ASP_PROTEASE"/>
    <property type="match status" value="3"/>
</dbReference>
<evidence type="ECO:0000256" key="1">
    <source>
        <dbReference type="ARBA" id="ARBA00004193"/>
    </source>
</evidence>
<dbReference type="Pfam" id="PF14543">
    <property type="entry name" value="TAXi_N"/>
    <property type="match status" value="2"/>
</dbReference>
<keyword evidence="6 12" id="KW-0064">Aspartyl protease</keyword>
<keyword evidence="9" id="KW-0325">Glycoprotein</keyword>
<keyword evidence="5 15" id="KW-0732">Signal</keyword>
<dbReference type="AlphaFoldDB" id="A0A9Q0K4V0"/>
<evidence type="ECO:0000256" key="15">
    <source>
        <dbReference type="SAM" id="SignalP"/>
    </source>
</evidence>
<dbReference type="Proteomes" id="UP001141806">
    <property type="component" value="Unassembled WGS sequence"/>
</dbReference>
<evidence type="ECO:0000313" key="18">
    <source>
        <dbReference type="Proteomes" id="UP001141806"/>
    </source>
</evidence>